<dbReference type="SMART" id="SM00338">
    <property type="entry name" value="BRLZ"/>
    <property type="match status" value="1"/>
</dbReference>
<evidence type="ECO:0000256" key="4">
    <source>
        <dbReference type="ARBA" id="ARBA00023163"/>
    </source>
</evidence>
<dbReference type="Pfam" id="PF00170">
    <property type="entry name" value="bZIP_1"/>
    <property type="match status" value="1"/>
</dbReference>
<name>A0A8H2XPU7_9AGAM</name>
<evidence type="ECO:0000313" key="9">
    <source>
        <dbReference type="EMBL" id="CAE6430472.1"/>
    </source>
</evidence>
<dbReference type="AlphaFoldDB" id="A0A8H2XPU7"/>
<keyword evidence="4" id="KW-0804">Transcription</keyword>
<feature type="region of interest" description="Disordered" evidence="7">
    <location>
        <begin position="1"/>
        <end position="53"/>
    </location>
</feature>
<keyword evidence="1" id="KW-0832">Ubl conjugation</keyword>
<keyword evidence="5" id="KW-0539">Nucleus</keyword>
<dbReference type="PROSITE" id="PS50217">
    <property type="entry name" value="BZIP"/>
    <property type="match status" value="1"/>
</dbReference>
<proteinExistence type="predicted"/>
<dbReference type="GO" id="GO:0000981">
    <property type="term" value="F:DNA-binding transcription factor activity, RNA polymerase II-specific"/>
    <property type="evidence" value="ECO:0007669"/>
    <property type="project" value="TreeGrafter"/>
</dbReference>
<dbReference type="InterPro" id="IPR004827">
    <property type="entry name" value="bZIP"/>
</dbReference>
<evidence type="ECO:0000256" key="2">
    <source>
        <dbReference type="ARBA" id="ARBA00023015"/>
    </source>
</evidence>
<evidence type="ECO:0000256" key="5">
    <source>
        <dbReference type="ARBA" id="ARBA00023242"/>
    </source>
</evidence>
<gene>
    <name evidence="9" type="ORF">RDB_LOCUS24912</name>
</gene>
<evidence type="ECO:0000259" key="8">
    <source>
        <dbReference type="PROSITE" id="PS50217"/>
    </source>
</evidence>
<dbReference type="InterPro" id="IPR046347">
    <property type="entry name" value="bZIP_sf"/>
</dbReference>
<feature type="domain" description="BZIP" evidence="8">
    <location>
        <begin position="33"/>
        <end position="76"/>
    </location>
</feature>
<organism evidence="9 10">
    <name type="scientific">Rhizoctonia solani</name>
    <dbReference type="NCBI Taxonomy" id="456999"/>
    <lineage>
        <taxon>Eukaryota</taxon>
        <taxon>Fungi</taxon>
        <taxon>Dikarya</taxon>
        <taxon>Basidiomycota</taxon>
        <taxon>Agaricomycotina</taxon>
        <taxon>Agaricomycetes</taxon>
        <taxon>Cantharellales</taxon>
        <taxon>Ceratobasidiaceae</taxon>
        <taxon>Rhizoctonia</taxon>
    </lineage>
</organism>
<dbReference type="EMBL" id="CAJMWY010000375">
    <property type="protein sequence ID" value="CAE6430472.1"/>
    <property type="molecule type" value="Genomic_DNA"/>
</dbReference>
<evidence type="ECO:0000313" key="10">
    <source>
        <dbReference type="Proteomes" id="UP000663861"/>
    </source>
</evidence>
<protein>
    <recommendedName>
        <fullName evidence="6">X-box-binding protein 1</fullName>
    </recommendedName>
</protein>
<feature type="region of interest" description="Disordered" evidence="7">
    <location>
        <begin position="68"/>
        <end position="105"/>
    </location>
</feature>
<evidence type="ECO:0000256" key="1">
    <source>
        <dbReference type="ARBA" id="ARBA00022843"/>
    </source>
</evidence>
<feature type="compositionally biased region" description="Low complexity" evidence="7">
    <location>
        <begin position="8"/>
        <end position="20"/>
    </location>
</feature>
<dbReference type="PANTHER" id="PTHR46542:SF1">
    <property type="entry name" value="X-BOX BINDING PROTEIN 1"/>
    <property type="match status" value="1"/>
</dbReference>
<feature type="compositionally biased region" description="Basic and acidic residues" evidence="7">
    <location>
        <begin position="84"/>
        <end position="105"/>
    </location>
</feature>
<reference evidence="9" key="1">
    <citation type="submission" date="2021-01" db="EMBL/GenBank/DDBJ databases">
        <authorList>
            <person name="Kaushik A."/>
        </authorList>
    </citation>
    <scope>NUCLEOTIDE SEQUENCE</scope>
    <source>
        <strain evidence="9">AG4-RS23</strain>
    </source>
</reference>
<dbReference type="GO" id="GO:0005634">
    <property type="term" value="C:nucleus"/>
    <property type="evidence" value="ECO:0007669"/>
    <property type="project" value="TreeGrafter"/>
</dbReference>
<accession>A0A8H2XPU7</accession>
<evidence type="ECO:0000256" key="7">
    <source>
        <dbReference type="SAM" id="MobiDB-lite"/>
    </source>
</evidence>
<dbReference type="CDD" id="cd14812">
    <property type="entry name" value="bZIP_u3"/>
    <property type="match status" value="1"/>
</dbReference>
<dbReference type="Proteomes" id="UP000663861">
    <property type="component" value="Unassembled WGS sequence"/>
</dbReference>
<dbReference type="PANTHER" id="PTHR46542">
    <property type="entry name" value="X-BOX BINDING PROTEIN 1"/>
    <property type="match status" value="1"/>
</dbReference>
<dbReference type="Gene3D" id="1.20.5.170">
    <property type="match status" value="1"/>
</dbReference>
<dbReference type="SUPFAM" id="SSF57959">
    <property type="entry name" value="Leucine zipper domain"/>
    <property type="match status" value="1"/>
</dbReference>
<dbReference type="GO" id="GO:0000977">
    <property type="term" value="F:RNA polymerase II transcription regulatory region sequence-specific DNA binding"/>
    <property type="evidence" value="ECO:0007669"/>
    <property type="project" value="TreeGrafter"/>
</dbReference>
<evidence type="ECO:0000256" key="3">
    <source>
        <dbReference type="ARBA" id="ARBA00023125"/>
    </source>
</evidence>
<comment type="caution">
    <text evidence="9">The sequence shown here is derived from an EMBL/GenBank/DDBJ whole genome shotgun (WGS) entry which is preliminary data.</text>
</comment>
<keyword evidence="3" id="KW-0238">DNA-binding</keyword>
<dbReference type="InterPro" id="IPR052470">
    <property type="entry name" value="ER_Stress-Reg_TF"/>
</dbReference>
<sequence>MTTESTYSAASPASSSSSSNPRKRARPSDMTAEERKEARAQRNRIAAQCSRDRRKLQFAELETRVQELEEENRRLRAGAVVEPPKPKAEQKSNEQESREKENEELRERVRQLEKAWENGGFVTIVKYRNKHERVEPASVPRRFAQYPFLQCKYSVPVGSYSHGFHERVGSPPSTGGVRRELFIERFSVPAAGQLDLAFHVPTELDTSLPPNPSNTTQQTTNENVLDDEWLNAVLQPSALEQEASGSPWNTSSAGSVADSDPIMSPLIIDDLNASIENGEVEMERLLKMLPEEGVDLRFDSLVGSEQSTISPLAEWTWLGESAAEVVGAF</sequence>
<keyword evidence="2" id="KW-0805">Transcription regulation</keyword>
<evidence type="ECO:0000256" key="6">
    <source>
        <dbReference type="ARBA" id="ARBA00040165"/>
    </source>
</evidence>